<keyword evidence="1" id="KW-0808">Transferase</keyword>
<protein>
    <submittedName>
        <fullName evidence="1">Methyltransferase type 12</fullName>
    </submittedName>
</protein>
<organism evidence="1 2">
    <name type="scientific">Kouleothrix aurantiaca</name>
    <dbReference type="NCBI Taxonomy" id="186479"/>
    <lineage>
        <taxon>Bacteria</taxon>
        <taxon>Bacillati</taxon>
        <taxon>Chloroflexota</taxon>
        <taxon>Chloroflexia</taxon>
        <taxon>Chloroflexales</taxon>
        <taxon>Roseiflexineae</taxon>
        <taxon>Roseiflexaceae</taxon>
        <taxon>Kouleothrix</taxon>
    </lineage>
</organism>
<keyword evidence="2" id="KW-1185">Reference proteome</keyword>
<evidence type="ECO:0000313" key="1">
    <source>
        <dbReference type="EMBL" id="KPV49296.1"/>
    </source>
</evidence>
<dbReference type="Proteomes" id="UP000050509">
    <property type="component" value="Unassembled WGS sequence"/>
</dbReference>
<keyword evidence="1" id="KW-0489">Methyltransferase</keyword>
<dbReference type="GO" id="GO:0008168">
    <property type="term" value="F:methyltransferase activity"/>
    <property type="evidence" value="ECO:0007669"/>
    <property type="project" value="UniProtKB-KW"/>
</dbReference>
<feature type="non-terminal residue" evidence="1">
    <location>
        <position position="1"/>
    </location>
</feature>
<name>A0A0P9CUH2_9CHLR</name>
<gene>
    <name evidence="1" type="ORF">SE17_33460</name>
</gene>
<dbReference type="GO" id="GO:0032259">
    <property type="term" value="P:methylation"/>
    <property type="evidence" value="ECO:0007669"/>
    <property type="project" value="UniProtKB-KW"/>
</dbReference>
<dbReference type="EMBL" id="LJCR01002064">
    <property type="protein sequence ID" value="KPV49296.1"/>
    <property type="molecule type" value="Genomic_DNA"/>
</dbReference>
<accession>A0A0P9CUH2</accession>
<comment type="caution">
    <text evidence="1">The sequence shown here is derived from an EMBL/GenBank/DDBJ whole genome shotgun (WGS) entry which is preliminary data.</text>
</comment>
<sequence>ELDADGRVRRSVLPFPMRWLYRFGLEHLLARAGFALEAVYGSYELDEYDSTSDLLLAVARKH</sequence>
<proteinExistence type="predicted"/>
<reference evidence="1 2" key="1">
    <citation type="submission" date="2015-09" db="EMBL/GenBank/DDBJ databases">
        <title>Draft genome sequence of Kouleothrix aurantiaca JCM 19913.</title>
        <authorList>
            <person name="Hemp J."/>
        </authorList>
    </citation>
    <scope>NUCLEOTIDE SEQUENCE [LARGE SCALE GENOMIC DNA]</scope>
    <source>
        <strain evidence="1 2">COM-B</strain>
    </source>
</reference>
<dbReference type="AlphaFoldDB" id="A0A0P9CUH2"/>
<evidence type="ECO:0000313" key="2">
    <source>
        <dbReference type="Proteomes" id="UP000050509"/>
    </source>
</evidence>